<dbReference type="InterPro" id="IPR016169">
    <property type="entry name" value="FAD-bd_PCMH_sub2"/>
</dbReference>
<dbReference type="InterPro" id="IPR050416">
    <property type="entry name" value="FAD-linked_Oxidoreductase"/>
</dbReference>
<dbReference type="SUPFAM" id="SSF56176">
    <property type="entry name" value="FAD-binding/transporter-associated domain-like"/>
    <property type="match status" value="1"/>
</dbReference>
<evidence type="ECO:0000256" key="1">
    <source>
        <dbReference type="ARBA" id="ARBA00005466"/>
    </source>
</evidence>
<comment type="caution">
    <text evidence="5">The sequence shown here is derived from an EMBL/GenBank/DDBJ whole genome shotgun (WGS) entry which is preliminary data.</text>
</comment>
<comment type="similarity">
    <text evidence="1">Belongs to the oxygen-dependent FAD-linked oxidoreductase family.</text>
</comment>
<dbReference type="PANTHER" id="PTHR42973:SF7">
    <property type="entry name" value="FAD-BINDING PCMH-TYPE DOMAIN-CONTAINING PROTEIN"/>
    <property type="match status" value="1"/>
</dbReference>
<dbReference type="GO" id="GO:0016491">
    <property type="term" value="F:oxidoreductase activity"/>
    <property type="evidence" value="ECO:0007669"/>
    <property type="project" value="UniProtKB-KW"/>
</dbReference>
<accession>A0A9P4Y067</accession>
<keyword evidence="3" id="KW-0274">FAD</keyword>
<dbReference type="Proteomes" id="UP000803844">
    <property type="component" value="Unassembled WGS sequence"/>
</dbReference>
<dbReference type="Gene3D" id="3.30.465.10">
    <property type="match status" value="2"/>
</dbReference>
<keyword evidence="6" id="KW-1185">Reference proteome</keyword>
<dbReference type="RefSeq" id="XP_040774938.1">
    <property type="nucleotide sequence ID" value="XM_040924923.1"/>
</dbReference>
<proteinExistence type="inferred from homology"/>
<protein>
    <submittedName>
        <fullName evidence="5">Uncharacterized protein</fullName>
    </submittedName>
</protein>
<name>A0A9P4Y067_CRYP1</name>
<gene>
    <name evidence="5" type="ORF">M406DRAFT_65241</name>
</gene>
<evidence type="ECO:0000313" key="6">
    <source>
        <dbReference type="Proteomes" id="UP000803844"/>
    </source>
</evidence>
<evidence type="ECO:0000256" key="3">
    <source>
        <dbReference type="ARBA" id="ARBA00022827"/>
    </source>
</evidence>
<evidence type="ECO:0000256" key="2">
    <source>
        <dbReference type="ARBA" id="ARBA00022630"/>
    </source>
</evidence>
<keyword evidence="4" id="KW-0560">Oxidoreductase</keyword>
<evidence type="ECO:0000256" key="4">
    <source>
        <dbReference type="ARBA" id="ARBA00023002"/>
    </source>
</evidence>
<dbReference type="GeneID" id="63842052"/>
<dbReference type="GO" id="GO:0050660">
    <property type="term" value="F:flavin adenine dinucleotide binding"/>
    <property type="evidence" value="ECO:0007669"/>
    <property type="project" value="InterPro"/>
</dbReference>
<evidence type="ECO:0000313" key="5">
    <source>
        <dbReference type="EMBL" id="KAF3763977.1"/>
    </source>
</evidence>
<dbReference type="InterPro" id="IPR036318">
    <property type="entry name" value="FAD-bd_PCMH-like_sf"/>
</dbReference>
<keyword evidence="2" id="KW-0285">Flavoprotein</keyword>
<sequence>MDLLLTVLTDQTDSRFQEFSQNVLILTAKFQRLLCFLNRKSRYRRQQVRWAVQNSVPFVTKLDGHSNRSTVGDDGFVIDLSKYSGIEIETQGPTAKLRGSILSKSGALSVTALRSGPFPIFSTILAAHMIDSRGNLVEMTQEKEPDILYAIRGAGQFFGLIAELTIKIWPLSELGNVEWTPVLVIAGRYIGNPNNAHVAFGALHALGPLEADGGPVPIQNISDGRQALEAKGGFKTFGTVGLRRFDIDRFLNTLDVWKRLVTECPDAINTTYIFQWDSRPPRQPEFESVNSLHDIRYWQNNIIWYTDVASHKRVAELNAECIDPIELRFRGEGKMDKSRGLKKKWDPRGAFTRQLLD</sequence>
<dbReference type="PANTHER" id="PTHR42973">
    <property type="entry name" value="BINDING OXIDOREDUCTASE, PUTATIVE (AFU_ORTHOLOGUE AFUA_1G17690)-RELATED"/>
    <property type="match status" value="1"/>
</dbReference>
<dbReference type="AlphaFoldDB" id="A0A9P4Y067"/>
<dbReference type="EMBL" id="MU032349">
    <property type="protein sequence ID" value="KAF3763977.1"/>
    <property type="molecule type" value="Genomic_DNA"/>
</dbReference>
<dbReference type="OrthoDB" id="415825at2759"/>
<reference evidence="5" key="1">
    <citation type="journal article" date="2020" name="Phytopathology">
        <title>Genome sequence of the chestnut blight fungus Cryphonectria parasitica EP155: A fundamental resource for an archetypical invasive plant pathogen.</title>
        <authorList>
            <person name="Crouch J.A."/>
            <person name="Dawe A."/>
            <person name="Aerts A."/>
            <person name="Barry K."/>
            <person name="Churchill A.C.L."/>
            <person name="Grimwood J."/>
            <person name="Hillman B."/>
            <person name="Milgroom M.G."/>
            <person name="Pangilinan J."/>
            <person name="Smith M."/>
            <person name="Salamov A."/>
            <person name="Schmutz J."/>
            <person name="Yadav J."/>
            <person name="Grigoriev I.V."/>
            <person name="Nuss D."/>
        </authorList>
    </citation>
    <scope>NUCLEOTIDE SEQUENCE</scope>
    <source>
        <strain evidence="5">EP155</strain>
    </source>
</reference>
<organism evidence="5 6">
    <name type="scientific">Cryphonectria parasitica (strain ATCC 38755 / EP155)</name>
    <dbReference type="NCBI Taxonomy" id="660469"/>
    <lineage>
        <taxon>Eukaryota</taxon>
        <taxon>Fungi</taxon>
        <taxon>Dikarya</taxon>
        <taxon>Ascomycota</taxon>
        <taxon>Pezizomycotina</taxon>
        <taxon>Sordariomycetes</taxon>
        <taxon>Sordariomycetidae</taxon>
        <taxon>Diaporthales</taxon>
        <taxon>Cryphonectriaceae</taxon>
        <taxon>Cryphonectria-Endothia species complex</taxon>
        <taxon>Cryphonectria</taxon>
    </lineage>
</organism>